<dbReference type="PANTHER" id="PTHR30024">
    <property type="entry name" value="ALIPHATIC SULFONATES-BINDING PROTEIN-RELATED"/>
    <property type="match status" value="1"/>
</dbReference>
<dbReference type="InterPro" id="IPR044527">
    <property type="entry name" value="NrtA/CpmA_ABC-bd_dom"/>
</dbReference>
<keyword evidence="5" id="KW-1003">Cell membrane</keyword>
<gene>
    <name evidence="10" type="ORF">G443_000368</name>
</gene>
<organism evidence="10 11">
    <name type="scientific">Actinoalloteichus caeruleus DSM 43889</name>
    <dbReference type="NCBI Taxonomy" id="1120930"/>
    <lineage>
        <taxon>Bacteria</taxon>
        <taxon>Bacillati</taxon>
        <taxon>Actinomycetota</taxon>
        <taxon>Actinomycetes</taxon>
        <taxon>Pseudonocardiales</taxon>
        <taxon>Pseudonocardiaceae</taxon>
        <taxon>Actinoalloteichus</taxon>
        <taxon>Actinoalloteichus cyanogriseus</taxon>
    </lineage>
</organism>
<keyword evidence="7 9" id="KW-0732">Signal</keyword>
<dbReference type="PANTHER" id="PTHR30024:SF47">
    <property type="entry name" value="TAURINE-BINDING PERIPLASMIC PROTEIN"/>
    <property type="match status" value="1"/>
</dbReference>
<evidence type="ECO:0000313" key="11">
    <source>
        <dbReference type="Proteomes" id="UP000791080"/>
    </source>
</evidence>
<comment type="caution">
    <text evidence="10">The sequence shown here is derived from an EMBL/GenBank/DDBJ whole genome shotgun (WGS) entry which is preliminary data.</text>
</comment>
<evidence type="ECO:0000256" key="9">
    <source>
        <dbReference type="SAM" id="SignalP"/>
    </source>
</evidence>
<proteinExistence type="inferred from homology"/>
<keyword evidence="6" id="KW-0997">Cell inner membrane</keyword>
<accession>A0ABT1JC75</accession>
<evidence type="ECO:0000256" key="7">
    <source>
        <dbReference type="ARBA" id="ARBA00022729"/>
    </source>
</evidence>
<dbReference type="PROSITE" id="PS51257">
    <property type="entry name" value="PROKAR_LIPOPROTEIN"/>
    <property type="match status" value="1"/>
</dbReference>
<evidence type="ECO:0000256" key="4">
    <source>
        <dbReference type="ARBA" id="ARBA00022448"/>
    </source>
</evidence>
<evidence type="ECO:0000256" key="8">
    <source>
        <dbReference type="ARBA" id="ARBA00023136"/>
    </source>
</evidence>
<evidence type="ECO:0000256" key="2">
    <source>
        <dbReference type="ARBA" id="ARBA00004533"/>
    </source>
</evidence>
<dbReference type="Pfam" id="PF13379">
    <property type="entry name" value="NMT1_2"/>
    <property type="match status" value="1"/>
</dbReference>
<feature type="signal peptide" evidence="9">
    <location>
        <begin position="1"/>
        <end position="29"/>
    </location>
</feature>
<sequence>MNRVPVGWWRAWGVLLLVTAVACGACARAASTPSSVGDEGPAAELRIGYFPNVTHAPALLGVGGGFLERELGRTELVPQTFNAGPGLVNALLGGSVDLAFLGSGPAINAYAKSEGEVRLVAGAVSGGARLVVREGIDTAVELRGRTLAVPQVAGTQDIALRKWLGSEGLGVGDGAGEVRIAQLANPQTLDAFREGRIDGGWLPEPWASRLVVTGGARVLVDERDLWPGGRFPSTVVVVRDEFARRHPDTVVAALRGVLAAIEWAGTRPGEALTLLQDTVAALTGGELPEVVVAEALEAVEMTVDPLPELLPELAADSVAAGVLRDDVDLDGFVDLTLVERAAAGPAATSSVGTDGGG</sequence>
<protein>
    <submittedName>
        <fullName evidence="10">NitT/TauT family transport system substrate-binding protein</fullName>
    </submittedName>
</protein>
<reference evidence="10 11" key="2">
    <citation type="submission" date="2022-06" db="EMBL/GenBank/DDBJ databases">
        <title>Genomic Encyclopedia of Type Strains, Phase I: the one thousand microbial genomes (KMG-I) project.</title>
        <authorList>
            <person name="Kyrpides N."/>
        </authorList>
    </citation>
    <scope>NUCLEOTIDE SEQUENCE [LARGE SCALE GENOMIC DNA]</scope>
    <source>
        <strain evidence="10 11">DSM 43889</strain>
    </source>
</reference>
<dbReference type="InterPro" id="IPR010067">
    <property type="entry name" value="ABC_SsuA_sub-bd"/>
</dbReference>
<evidence type="ECO:0000313" key="10">
    <source>
        <dbReference type="EMBL" id="MCP2330098.1"/>
    </source>
</evidence>
<evidence type="ECO:0000256" key="6">
    <source>
        <dbReference type="ARBA" id="ARBA00022519"/>
    </source>
</evidence>
<dbReference type="NCBIfam" id="TIGR01728">
    <property type="entry name" value="SsuA_fam"/>
    <property type="match status" value="1"/>
</dbReference>
<reference evidence="10 11" key="1">
    <citation type="submission" date="2013-07" db="EMBL/GenBank/DDBJ databases">
        <authorList>
            <consortium name="DOE Joint Genome Institute"/>
            <person name="Reeve W."/>
            <person name="Huntemann M."/>
            <person name="Han J."/>
            <person name="Chen A."/>
            <person name="Kyrpides N."/>
            <person name="Mavromatis K."/>
            <person name="Markowitz V."/>
            <person name="Palaniappan K."/>
            <person name="Ivanova N."/>
            <person name="Schaumberg A."/>
            <person name="Pati A."/>
            <person name="Liolios K."/>
            <person name="Nordberg H.P."/>
            <person name="Cantor M.N."/>
            <person name="Hua S.X."/>
            <person name="Woyke T."/>
        </authorList>
    </citation>
    <scope>NUCLEOTIDE SEQUENCE [LARGE SCALE GENOMIC DNA]</scope>
    <source>
        <strain evidence="10 11">DSM 43889</strain>
    </source>
</reference>
<keyword evidence="11" id="KW-1185">Reference proteome</keyword>
<evidence type="ECO:0000256" key="3">
    <source>
        <dbReference type="ARBA" id="ARBA00010742"/>
    </source>
</evidence>
<dbReference type="Proteomes" id="UP000791080">
    <property type="component" value="Unassembled WGS sequence"/>
</dbReference>
<dbReference type="Gene3D" id="3.40.190.10">
    <property type="entry name" value="Periplasmic binding protein-like II"/>
    <property type="match status" value="2"/>
</dbReference>
<dbReference type="EMBL" id="AUBJ02000001">
    <property type="protein sequence ID" value="MCP2330098.1"/>
    <property type="molecule type" value="Genomic_DNA"/>
</dbReference>
<dbReference type="SUPFAM" id="SSF53850">
    <property type="entry name" value="Periplasmic binding protein-like II"/>
    <property type="match status" value="1"/>
</dbReference>
<keyword evidence="8" id="KW-0472">Membrane</keyword>
<dbReference type="RefSeq" id="WP_051314412.1">
    <property type="nucleotide sequence ID" value="NZ_AUBJ02000001.1"/>
</dbReference>
<feature type="chain" id="PRO_5046546375" evidence="9">
    <location>
        <begin position="30"/>
        <end position="357"/>
    </location>
</feature>
<comment type="subcellular location">
    <subcellularLocation>
        <location evidence="2">Cell inner membrane</location>
    </subcellularLocation>
    <subcellularLocation>
        <location evidence="1">Periplasm</location>
    </subcellularLocation>
</comment>
<comment type="similarity">
    <text evidence="3">Belongs to the bacterial solute-binding protein SsuA/TauA family.</text>
</comment>
<dbReference type="CDD" id="cd13553">
    <property type="entry name" value="PBP2_NrtA_CpmA_like"/>
    <property type="match status" value="1"/>
</dbReference>
<name>A0ABT1JC75_ACTCY</name>
<keyword evidence="4" id="KW-0813">Transport</keyword>
<evidence type="ECO:0000256" key="5">
    <source>
        <dbReference type="ARBA" id="ARBA00022475"/>
    </source>
</evidence>
<evidence type="ECO:0000256" key="1">
    <source>
        <dbReference type="ARBA" id="ARBA00004418"/>
    </source>
</evidence>